<dbReference type="EMBL" id="NCVQ01000007">
    <property type="protein sequence ID" value="PWZ18975.1"/>
    <property type="molecule type" value="Genomic_DNA"/>
</dbReference>
<accession>A0A3L6EDT8</accession>
<comment type="caution">
    <text evidence="1">The sequence shown here is derived from an EMBL/GenBank/DDBJ whole genome shotgun (WGS) entry which is preliminary data.</text>
</comment>
<reference evidence="1" key="1">
    <citation type="journal article" date="2018" name="Nat. Genet.">
        <title>Extensive intraspecific gene order and gene structural variations between Mo17 and other maize genomes.</title>
        <authorList>
            <person name="Sun S."/>
            <person name="Zhou Y."/>
            <person name="Chen J."/>
            <person name="Shi J."/>
            <person name="Zhao H."/>
            <person name="Zhao H."/>
            <person name="Song W."/>
            <person name="Zhang M."/>
            <person name="Cui Y."/>
            <person name="Dong X."/>
            <person name="Liu H."/>
            <person name="Ma X."/>
            <person name="Jiao Y."/>
            <person name="Wang B."/>
            <person name="Wei X."/>
            <person name="Stein J.C."/>
            <person name="Glaubitz J.C."/>
            <person name="Lu F."/>
            <person name="Yu G."/>
            <person name="Liang C."/>
            <person name="Fengler K."/>
            <person name="Li B."/>
            <person name="Rafalski A."/>
            <person name="Schnable P.S."/>
            <person name="Ware D.H."/>
            <person name="Buckler E.S."/>
            <person name="Lai J."/>
        </authorList>
    </citation>
    <scope>NUCLEOTIDE SEQUENCE [LARGE SCALE GENOMIC DNA]</scope>
    <source>
        <tissue evidence="1">Seedling</tissue>
    </source>
</reference>
<protein>
    <submittedName>
        <fullName evidence="1">Uncharacterized protein</fullName>
    </submittedName>
</protein>
<gene>
    <name evidence="1" type="ORF">Zm00014a_043515</name>
</gene>
<sequence>MGMEEQRKRRPPAKKEGGIVLRARSCGEEDGCCGEEMVQQAEANSVLRSMGMRAA</sequence>
<dbReference type="Proteomes" id="UP000251960">
    <property type="component" value="Chromosome 6"/>
</dbReference>
<name>A0A3L6EDT8_MAIZE</name>
<evidence type="ECO:0000313" key="1">
    <source>
        <dbReference type="EMBL" id="PWZ18975.1"/>
    </source>
</evidence>
<organism evidence="1">
    <name type="scientific">Zea mays</name>
    <name type="common">Maize</name>
    <dbReference type="NCBI Taxonomy" id="4577"/>
    <lineage>
        <taxon>Eukaryota</taxon>
        <taxon>Viridiplantae</taxon>
        <taxon>Streptophyta</taxon>
        <taxon>Embryophyta</taxon>
        <taxon>Tracheophyta</taxon>
        <taxon>Spermatophyta</taxon>
        <taxon>Magnoliopsida</taxon>
        <taxon>Liliopsida</taxon>
        <taxon>Poales</taxon>
        <taxon>Poaceae</taxon>
        <taxon>PACMAD clade</taxon>
        <taxon>Panicoideae</taxon>
        <taxon>Andropogonodae</taxon>
        <taxon>Andropogoneae</taxon>
        <taxon>Tripsacinae</taxon>
        <taxon>Zea</taxon>
    </lineage>
</organism>
<proteinExistence type="predicted"/>
<dbReference type="AlphaFoldDB" id="A0A3L6EDT8"/>